<accession>A0A286DD60</accession>
<sequence length="139" mass="13838">MSFPSLLMRLLLSALLVLNGSVDAWAAVAGTPAHADGSTQPACAHAGAAAHGQGTVAGHAGSHAHHAIAQTPAADAAAQPDCDGGQACNHACHVHASSAAAIAALPTPVAFERGPALFPGNDFLRSATLSHQPIRPPIR</sequence>
<keyword evidence="3" id="KW-1185">Reference proteome</keyword>
<reference evidence="2 3" key="1">
    <citation type="submission" date="2017-09" db="EMBL/GenBank/DDBJ databases">
        <authorList>
            <person name="Ehlers B."/>
            <person name="Leendertz F.H."/>
        </authorList>
    </citation>
    <scope>NUCLEOTIDE SEQUENCE [LARGE SCALE GENOMIC DNA]</scope>
    <source>
        <strain evidence="2 3">CGMCC 1.10978</strain>
    </source>
</reference>
<feature type="chain" id="PRO_5012967720" description="CopL family metal-binding regulatory protein" evidence="1">
    <location>
        <begin position="27"/>
        <end position="139"/>
    </location>
</feature>
<proteinExistence type="predicted"/>
<evidence type="ECO:0000313" key="3">
    <source>
        <dbReference type="Proteomes" id="UP000219374"/>
    </source>
</evidence>
<evidence type="ECO:0000256" key="1">
    <source>
        <dbReference type="SAM" id="SignalP"/>
    </source>
</evidence>
<dbReference type="EMBL" id="OCND01000010">
    <property type="protein sequence ID" value="SOD56563.1"/>
    <property type="molecule type" value="Genomic_DNA"/>
</dbReference>
<organism evidence="2 3">
    <name type="scientific">Pseudoxanthomonas wuyuanensis</name>
    <dbReference type="NCBI Taxonomy" id="1073196"/>
    <lineage>
        <taxon>Bacteria</taxon>
        <taxon>Pseudomonadati</taxon>
        <taxon>Pseudomonadota</taxon>
        <taxon>Gammaproteobacteria</taxon>
        <taxon>Lysobacterales</taxon>
        <taxon>Lysobacteraceae</taxon>
        <taxon>Pseudoxanthomonas</taxon>
    </lineage>
</organism>
<dbReference type="RefSeq" id="WP_097123187.1">
    <property type="nucleotide sequence ID" value="NZ_OCND01000010.1"/>
</dbReference>
<protein>
    <recommendedName>
        <fullName evidence="4">CopL family metal-binding regulatory protein</fullName>
    </recommendedName>
</protein>
<dbReference type="InterPro" id="IPR048034">
    <property type="entry name" value="CopL-like"/>
</dbReference>
<dbReference type="NCBIfam" id="NF033807">
    <property type="entry name" value="CopL_fam"/>
    <property type="match status" value="1"/>
</dbReference>
<evidence type="ECO:0008006" key="4">
    <source>
        <dbReference type="Google" id="ProtNLM"/>
    </source>
</evidence>
<name>A0A286DD60_9GAMM</name>
<keyword evidence="1" id="KW-0732">Signal</keyword>
<dbReference type="Proteomes" id="UP000219374">
    <property type="component" value="Unassembled WGS sequence"/>
</dbReference>
<dbReference type="AlphaFoldDB" id="A0A286DD60"/>
<gene>
    <name evidence="2" type="ORF">SAMN06296416_11053</name>
</gene>
<evidence type="ECO:0000313" key="2">
    <source>
        <dbReference type="EMBL" id="SOD56563.1"/>
    </source>
</evidence>
<feature type="signal peptide" evidence="1">
    <location>
        <begin position="1"/>
        <end position="26"/>
    </location>
</feature>